<reference evidence="2" key="1">
    <citation type="submission" date="2023-07" db="EMBL/GenBank/DDBJ databases">
        <authorList>
            <person name="Pelsma A.J. K."/>
        </authorList>
    </citation>
    <scope>NUCLEOTIDE SEQUENCE</scope>
</reference>
<dbReference type="AlphaFoldDB" id="A0AA48RFA3"/>
<evidence type="ECO:0000313" key="2">
    <source>
        <dbReference type="EMBL" id="CAJ0892250.1"/>
    </source>
</evidence>
<dbReference type="EMBL" id="OY288114">
    <property type="protein sequence ID" value="CAJ0892250.1"/>
    <property type="molecule type" value="Genomic_DNA"/>
</dbReference>
<keyword evidence="1" id="KW-1133">Transmembrane helix</keyword>
<protein>
    <submittedName>
        <fullName evidence="2">Uncharacterized protein</fullName>
    </submittedName>
</protein>
<name>A0AA48RFA3_9ZZZZ</name>
<organism evidence="2">
    <name type="scientific">freshwater sediment metagenome</name>
    <dbReference type="NCBI Taxonomy" id="556182"/>
    <lineage>
        <taxon>unclassified sequences</taxon>
        <taxon>metagenomes</taxon>
        <taxon>ecological metagenomes</taxon>
    </lineage>
</organism>
<proteinExistence type="predicted"/>
<accession>A0AA48RFA3</accession>
<sequence length="33" mass="3517">MTSDYEVEAKIASVMAVATTGICWAFLIGLLLV</sequence>
<evidence type="ECO:0000256" key="1">
    <source>
        <dbReference type="SAM" id="Phobius"/>
    </source>
</evidence>
<keyword evidence="1" id="KW-0812">Transmembrane</keyword>
<feature type="transmembrane region" description="Helical" evidence="1">
    <location>
        <begin position="12"/>
        <end position="32"/>
    </location>
</feature>
<gene>
    <name evidence="2" type="ORF">AMST5_04205</name>
</gene>
<keyword evidence="1" id="KW-0472">Membrane</keyword>